<sequence length="103" mass="11506">MQEFEEVVRPIKAKENDLLGLIRKPLLEAVVYSLWRERNNGVFSSKYVPAEVIVQKTLDEPDLRVRSMVRSVSELRVGYATVAAAMAASMVVQEGLVAVVDDD</sequence>
<keyword evidence="2" id="KW-1185">Reference proteome</keyword>
<gene>
    <name evidence="1" type="ORF">ACH5RR_029241</name>
</gene>
<dbReference type="Proteomes" id="UP001630127">
    <property type="component" value="Unassembled WGS sequence"/>
</dbReference>
<dbReference type="AlphaFoldDB" id="A0ABD2YR34"/>
<name>A0ABD2YR34_9GENT</name>
<comment type="caution">
    <text evidence="1">The sequence shown here is derived from an EMBL/GenBank/DDBJ whole genome shotgun (WGS) entry which is preliminary data.</text>
</comment>
<organism evidence="1 2">
    <name type="scientific">Cinchona calisaya</name>
    <dbReference type="NCBI Taxonomy" id="153742"/>
    <lineage>
        <taxon>Eukaryota</taxon>
        <taxon>Viridiplantae</taxon>
        <taxon>Streptophyta</taxon>
        <taxon>Embryophyta</taxon>
        <taxon>Tracheophyta</taxon>
        <taxon>Spermatophyta</taxon>
        <taxon>Magnoliopsida</taxon>
        <taxon>eudicotyledons</taxon>
        <taxon>Gunneridae</taxon>
        <taxon>Pentapetalae</taxon>
        <taxon>asterids</taxon>
        <taxon>lamiids</taxon>
        <taxon>Gentianales</taxon>
        <taxon>Rubiaceae</taxon>
        <taxon>Cinchonoideae</taxon>
        <taxon>Cinchoneae</taxon>
        <taxon>Cinchona</taxon>
    </lineage>
</organism>
<evidence type="ECO:0000313" key="1">
    <source>
        <dbReference type="EMBL" id="KAL3509840.1"/>
    </source>
</evidence>
<evidence type="ECO:0000313" key="2">
    <source>
        <dbReference type="Proteomes" id="UP001630127"/>
    </source>
</evidence>
<reference evidence="1 2" key="1">
    <citation type="submission" date="2024-11" db="EMBL/GenBank/DDBJ databases">
        <title>A near-complete genome assembly of Cinchona calisaya.</title>
        <authorList>
            <person name="Lian D.C."/>
            <person name="Zhao X.W."/>
            <person name="Wei L."/>
        </authorList>
    </citation>
    <scope>NUCLEOTIDE SEQUENCE [LARGE SCALE GENOMIC DNA]</scope>
    <source>
        <tissue evidence="1">Nenye</tissue>
    </source>
</reference>
<accession>A0ABD2YR34</accession>
<protein>
    <submittedName>
        <fullName evidence="1">Uncharacterized protein</fullName>
    </submittedName>
</protein>
<dbReference type="EMBL" id="JBJUIK010000012">
    <property type="protein sequence ID" value="KAL3509840.1"/>
    <property type="molecule type" value="Genomic_DNA"/>
</dbReference>
<proteinExistence type="predicted"/>